<gene>
    <name evidence="2" type="ORF">SAMN05216362_14710</name>
</gene>
<dbReference type="PANTHER" id="PTHR37808:SF1">
    <property type="entry name" value="SPORE GERMINATION PROTEIN-LIKE PROTEIN YDZR"/>
    <property type="match status" value="1"/>
</dbReference>
<evidence type="ECO:0000313" key="2">
    <source>
        <dbReference type="EMBL" id="SER10076.1"/>
    </source>
</evidence>
<dbReference type="Proteomes" id="UP000199427">
    <property type="component" value="Unassembled WGS sequence"/>
</dbReference>
<sequence length="72" mass="7346">MPTIVGSTVINSVDGGTINFGDSFYISPKSSSESNTGSGSLNTGFVIHTNNLLNSTGAIDPDISDQPIISNA</sequence>
<evidence type="ECO:0000313" key="3">
    <source>
        <dbReference type="Proteomes" id="UP000199427"/>
    </source>
</evidence>
<dbReference type="AlphaFoldDB" id="A0A1H9LF70"/>
<reference evidence="2 3" key="1">
    <citation type="submission" date="2016-10" db="EMBL/GenBank/DDBJ databases">
        <authorList>
            <person name="de Groot N.N."/>
        </authorList>
    </citation>
    <scope>NUCLEOTIDE SEQUENCE [LARGE SCALE GENOMIC DNA]</scope>
    <source>
        <strain evidence="2 3">DSM 21633</strain>
    </source>
</reference>
<proteinExistence type="inferred from homology"/>
<evidence type="ECO:0000256" key="1">
    <source>
        <dbReference type="ARBA" id="ARBA00008103"/>
    </source>
</evidence>
<dbReference type="STRING" id="571933.SAMN05216362_14710"/>
<organism evidence="2 3">
    <name type="scientific">Piscibacillus halophilus</name>
    <dbReference type="NCBI Taxonomy" id="571933"/>
    <lineage>
        <taxon>Bacteria</taxon>
        <taxon>Bacillati</taxon>
        <taxon>Bacillota</taxon>
        <taxon>Bacilli</taxon>
        <taxon>Bacillales</taxon>
        <taxon>Bacillaceae</taxon>
        <taxon>Piscibacillus</taxon>
    </lineage>
</organism>
<name>A0A1H9LF70_9BACI</name>
<dbReference type="Pfam" id="PF10676">
    <property type="entry name" value="gerPA"/>
    <property type="match status" value="1"/>
</dbReference>
<comment type="similarity">
    <text evidence="1">Belongs to the GerPA/GerPF family.</text>
</comment>
<keyword evidence="3" id="KW-1185">Reference proteome</keyword>
<dbReference type="EMBL" id="FOES01000047">
    <property type="protein sequence ID" value="SER10076.1"/>
    <property type="molecule type" value="Genomic_DNA"/>
</dbReference>
<dbReference type="PANTHER" id="PTHR37808">
    <property type="entry name" value="SPORE GERMINATION PROTEIN-LIKE PROTEIN YDZR-RELATED"/>
    <property type="match status" value="1"/>
</dbReference>
<dbReference type="InterPro" id="IPR019618">
    <property type="entry name" value="Spore_germination_GerPA"/>
</dbReference>
<accession>A0A1H9LF70</accession>
<protein>
    <submittedName>
        <fullName evidence="2">Spore germination protein PF</fullName>
    </submittedName>
</protein>
<dbReference type="RefSeq" id="WP_091775602.1">
    <property type="nucleotide sequence ID" value="NZ_CAESCL010000066.1"/>
</dbReference>